<evidence type="ECO:0000313" key="2">
    <source>
        <dbReference type="EMBL" id="MEE8658506.1"/>
    </source>
</evidence>
<reference evidence="2 3" key="1">
    <citation type="submission" date="2023-10" db="EMBL/GenBank/DDBJ databases">
        <title>Sorlinia euscelidii gen. nov., sp. nov., an acetic acid bacteria isolated from the gut of Euscelidius variegatus emitter.</title>
        <authorList>
            <person name="Michoud G."/>
            <person name="Marasco R."/>
            <person name="Seferji K."/>
            <person name="Gonella E."/>
            <person name="Garuglieri E."/>
            <person name="Alma A."/>
            <person name="Mapelli F."/>
            <person name="Borin S."/>
            <person name="Daffonchio D."/>
            <person name="Crotti E."/>
        </authorList>
    </citation>
    <scope>NUCLEOTIDE SEQUENCE [LARGE SCALE GENOMIC DNA]</scope>
    <source>
        <strain evidence="2 3">EV16P</strain>
    </source>
</reference>
<accession>A0ABU7U3I9</accession>
<dbReference type="RefSeq" id="WP_394819426.1">
    <property type="nucleotide sequence ID" value="NZ_JAWJZY010000002.1"/>
</dbReference>
<protein>
    <submittedName>
        <fullName evidence="2">Uncharacterized protein</fullName>
    </submittedName>
</protein>
<dbReference type="Proteomes" id="UP001312908">
    <property type="component" value="Unassembled WGS sequence"/>
</dbReference>
<feature type="transmembrane region" description="Helical" evidence="1">
    <location>
        <begin position="138"/>
        <end position="161"/>
    </location>
</feature>
<name>A0ABU7U3I9_9PROT</name>
<feature type="transmembrane region" description="Helical" evidence="1">
    <location>
        <begin position="63"/>
        <end position="84"/>
    </location>
</feature>
<keyword evidence="1" id="KW-0472">Membrane</keyword>
<gene>
    <name evidence="2" type="ORF">DOFOFD_05730</name>
</gene>
<keyword evidence="3" id="KW-1185">Reference proteome</keyword>
<comment type="caution">
    <text evidence="2">The sequence shown here is derived from an EMBL/GenBank/DDBJ whole genome shotgun (WGS) entry which is preliminary data.</text>
</comment>
<proteinExistence type="predicted"/>
<organism evidence="2 3">
    <name type="scientific">Sorlinia euscelidii</name>
    <dbReference type="NCBI Taxonomy" id="3081148"/>
    <lineage>
        <taxon>Bacteria</taxon>
        <taxon>Pseudomonadati</taxon>
        <taxon>Pseudomonadota</taxon>
        <taxon>Alphaproteobacteria</taxon>
        <taxon>Acetobacterales</taxon>
        <taxon>Acetobacteraceae</taxon>
        <taxon>Sorlinia</taxon>
    </lineage>
</organism>
<keyword evidence="1" id="KW-0812">Transmembrane</keyword>
<keyword evidence="1" id="KW-1133">Transmembrane helix</keyword>
<evidence type="ECO:0000256" key="1">
    <source>
        <dbReference type="SAM" id="Phobius"/>
    </source>
</evidence>
<evidence type="ECO:0000313" key="3">
    <source>
        <dbReference type="Proteomes" id="UP001312908"/>
    </source>
</evidence>
<feature type="transmembrane region" description="Helical" evidence="1">
    <location>
        <begin position="38"/>
        <end position="57"/>
    </location>
</feature>
<sequence length="162" mass="18148">MSAANDSFEIAKADEMLRQSEMMAAERREALAKTKERGSAIFGWMLAIEMAAAGFGATHPENIPLILSIVSWCFVISFLAILVLRPVGMKPYWFSSTDIEDIVYKYGVSSKAHLKTCLSYEIENTVAENLKSHRRLQIALRLAWLAIMLFPVVLFAAISFAR</sequence>
<dbReference type="EMBL" id="JAWJZY010000002">
    <property type="protein sequence ID" value="MEE8658506.1"/>
    <property type="molecule type" value="Genomic_DNA"/>
</dbReference>